<feature type="transmembrane region" description="Helical" evidence="6">
    <location>
        <begin position="436"/>
        <end position="461"/>
    </location>
</feature>
<dbReference type="Pfam" id="PF07690">
    <property type="entry name" value="MFS_1"/>
    <property type="match status" value="1"/>
</dbReference>
<keyword evidence="3 6" id="KW-0812">Transmembrane</keyword>
<proteinExistence type="predicted"/>
<reference evidence="8 9" key="1">
    <citation type="submission" date="2024-07" db="EMBL/GenBank/DDBJ databases">
        <title>Section-level genome sequencing and comparative genomics of Aspergillus sections Usti and Cavernicolus.</title>
        <authorList>
            <consortium name="Lawrence Berkeley National Laboratory"/>
            <person name="Nybo J.L."/>
            <person name="Vesth T.C."/>
            <person name="Theobald S."/>
            <person name="Frisvad J.C."/>
            <person name="Larsen T.O."/>
            <person name="Kjaerboelling I."/>
            <person name="Rothschild-Mancinelli K."/>
            <person name="Lyhne E.K."/>
            <person name="Kogle M.E."/>
            <person name="Barry K."/>
            <person name="Clum A."/>
            <person name="Na H."/>
            <person name="Ledsgaard L."/>
            <person name="Lin J."/>
            <person name="Lipzen A."/>
            <person name="Kuo A."/>
            <person name="Riley R."/>
            <person name="Mondo S."/>
            <person name="Labutti K."/>
            <person name="Haridas S."/>
            <person name="Pangalinan J."/>
            <person name="Salamov A.A."/>
            <person name="Simmons B.A."/>
            <person name="Magnuson J.K."/>
            <person name="Chen J."/>
            <person name="Drula E."/>
            <person name="Henrissat B."/>
            <person name="Wiebenga A."/>
            <person name="Lubbers R.J."/>
            <person name="Gomes A.C."/>
            <person name="Makela M.R."/>
            <person name="Stajich J."/>
            <person name="Grigoriev I.V."/>
            <person name="Mortensen U.H."/>
            <person name="De Vries R.P."/>
            <person name="Baker S.E."/>
            <person name="Andersen M.R."/>
        </authorList>
    </citation>
    <scope>NUCLEOTIDE SEQUENCE [LARGE SCALE GENOMIC DNA]</scope>
    <source>
        <strain evidence="8 9">CBS 209.92</strain>
    </source>
</reference>
<evidence type="ECO:0000313" key="8">
    <source>
        <dbReference type="EMBL" id="KAL2784945.1"/>
    </source>
</evidence>
<comment type="caution">
    <text evidence="8">The sequence shown here is derived from an EMBL/GenBank/DDBJ whole genome shotgun (WGS) entry which is preliminary data.</text>
</comment>
<dbReference type="Gene3D" id="1.20.1250.20">
    <property type="entry name" value="MFS general substrate transporter like domains"/>
    <property type="match status" value="2"/>
</dbReference>
<evidence type="ECO:0000256" key="6">
    <source>
        <dbReference type="SAM" id="Phobius"/>
    </source>
</evidence>
<keyword evidence="9" id="KW-1185">Reference proteome</keyword>
<evidence type="ECO:0000256" key="4">
    <source>
        <dbReference type="ARBA" id="ARBA00022989"/>
    </source>
</evidence>
<dbReference type="InterPro" id="IPR036259">
    <property type="entry name" value="MFS_trans_sf"/>
</dbReference>
<keyword evidence="2" id="KW-0813">Transport</keyword>
<dbReference type="PROSITE" id="PS50850">
    <property type="entry name" value="MFS"/>
    <property type="match status" value="1"/>
</dbReference>
<evidence type="ECO:0000256" key="2">
    <source>
        <dbReference type="ARBA" id="ARBA00022448"/>
    </source>
</evidence>
<feature type="domain" description="Major facilitator superfamily (MFS) profile" evidence="7">
    <location>
        <begin position="47"/>
        <end position="465"/>
    </location>
</feature>
<gene>
    <name evidence="8" type="ORF">BJX66DRAFT_329628</name>
</gene>
<dbReference type="Proteomes" id="UP001610563">
    <property type="component" value="Unassembled WGS sequence"/>
</dbReference>
<evidence type="ECO:0000256" key="5">
    <source>
        <dbReference type="ARBA" id="ARBA00023136"/>
    </source>
</evidence>
<keyword evidence="4 6" id="KW-1133">Transmembrane helix</keyword>
<evidence type="ECO:0000256" key="3">
    <source>
        <dbReference type="ARBA" id="ARBA00022692"/>
    </source>
</evidence>
<feature type="transmembrane region" description="Helical" evidence="6">
    <location>
        <begin position="315"/>
        <end position="338"/>
    </location>
</feature>
<name>A0ABR4FNW7_9EURO</name>
<comment type="subcellular location">
    <subcellularLocation>
        <location evidence="1">Membrane</location>
        <topology evidence="1">Multi-pass membrane protein</topology>
    </subcellularLocation>
</comment>
<dbReference type="PANTHER" id="PTHR43791:SF62">
    <property type="entry name" value="MAJOR FACILITATOR SUPERFAMILY (MFS) PROFILE DOMAIN-CONTAINING PROTEIN"/>
    <property type="match status" value="1"/>
</dbReference>
<feature type="transmembrane region" description="Helical" evidence="6">
    <location>
        <begin position="139"/>
        <end position="162"/>
    </location>
</feature>
<feature type="transmembrane region" description="Helical" evidence="6">
    <location>
        <begin position="112"/>
        <end position="133"/>
    </location>
</feature>
<dbReference type="InterPro" id="IPR011701">
    <property type="entry name" value="MFS"/>
</dbReference>
<evidence type="ECO:0000256" key="1">
    <source>
        <dbReference type="ARBA" id="ARBA00004141"/>
    </source>
</evidence>
<dbReference type="PANTHER" id="PTHR43791">
    <property type="entry name" value="PERMEASE-RELATED"/>
    <property type="match status" value="1"/>
</dbReference>
<organism evidence="8 9">
    <name type="scientific">Aspergillus keveii</name>
    <dbReference type="NCBI Taxonomy" id="714993"/>
    <lineage>
        <taxon>Eukaryota</taxon>
        <taxon>Fungi</taxon>
        <taxon>Dikarya</taxon>
        <taxon>Ascomycota</taxon>
        <taxon>Pezizomycotina</taxon>
        <taxon>Eurotiomycetes</taxon>
        <taxon>Eurotiomycetidae</taxon>
        <taxon>Eurotiales</taxon>
        <taxon>Aspergillaceae</taxon>
        <taxon>Aspergillus</taxon>
        <taxon>Aspergillus subgen. Nidulantes</taxon>
    </lineage>
</organism>
<protein>
    <submittedName>
        <fullName evidence="8">Major facilitator superfamily domain-containing protein</fullName>
    </submittedName>
</protein>
<keyword evidence="5 6" id="KW-0472">Membrane</keyword>
<evidence type="ECO:0000313" key="9">
    <source>
        <dbReference type="Proteomes" id="UP001610563"/>
    </source>
</evidence>
<feature type="transmembrane region" description="Helical" evidence="6">
    <location>
        <begin position="207"/>
        <end position="229"/>
    </location>
</feature>
<feature type="transmembrane region" description="Helical" evidence="6">
    <location>
        <begin position="374"/>
        <end position="395"/>
    </location>
</feature>
<accession>A0ABR4FNW7</accession>
<evidence type="ECO:0000259" key="7">
    <source>
        <dbReference type="PROSITE" id="PS50850"/>
    </source>
</evidence>
<feature type="transmembrane region" description="Helical" evidence="6">
    <location>
        <begin position="350"/>
        <end position="368"/>
    </location>
</feature>
<dbReference type="InterPro" id="IPR020846">
    <property type="entry name" value="MFS_dom"/>
</dbReference>
<sequence>MTEKPPAAPESQHVDDIVAEKDQGTIPWDDETLWQEKRLVRKLDMTLMPMVWVLYLFNYLDRNNIAQAKLNSFEEDLNLHGSQYNTAISILNVGYMLMQLPSNMIITRVRPSIYIAIWVCVWSCISAATGAVHTYGQLIAVRLLLGIAEAPFFPGVFYLLSCWYTKKELALRTAVLYSGLVLATAFSGLLAAGIFSGLDGSRGLAGWQWLFIIEGAGSFVAGIVALFVLPDFPGTATGSTKWLFSDAERALAIERVRRDQVSNQESDRSVWFGLKSAVKDPRVAVFALMLCANHTAYGFNNFYPSIVRGFNLGSTVVTLLCTAPPYIIGALIAFAVAWSSDRMGERGYHIGGSMAVAVLGFVISVSTLNTPARYFSSFLYICGCFAANSLVYTWAASAVSQTPEKRACATAIINLTSQFGNIWSPYFFRDGDEPRYLLAMILMMAFAGLSIVCCGIMKWTLKRDNRKLLARYEGAGEQPNLHVL</sequence>
<dbReference type="SUPFAM" id="SSF103473">
    <property type="entry name" value="MFS general substrate transporter"/>
    <property type="match status" value="1"/>
</dbReference>
<feature type="transmembrane region" description="Helical" evidence="6">
    <location>
        <begin position="43"/>
        <end position="60"/>
    </location>
</feature>
<dbReference type="EMBL" id="JBFTWV010000161">
    <property type="protein sequence ID" value="KAL2784945.1"/>
    <property type="molecule type" value="Genomic_DNA"/>
</dbReference>
<feature type="transmembrane region" description="Helical" evidence="6">
    <location>
        <begin position="174"/>
        <end position="195"/>
    </location>
</feature>